<dbReference type="InterPro" id="IPR002589">
    <property type="entry name" value="Macro_dom"/>
</dbReference>
<dbReference type="PROSITE" id="PS51154">
    <property type="entry name" value="MACRO"/>
    <property type="match status" value="1"/>
</dbReference>
<evidence type="ECO:0000313" key="3">
    <source>
        <dbReference type="Proteomes" id="UP000266895"/>
    </source>
</evidence>
<dbReference type="CDD" id="cd02908">
    <property type="entry name" value="Macro_OAADPr_deacetylase"/>
    <property type="match status" value="1"/>
</dbReference>
<dbReference type="KEGG" id="ahw:NCTC11636_01017"/>
<reference evidence="2 3" key="1">
    <citation type="submission" date="2018-12" db="EMBL/GenBank/DDBJ databases">
        <authorList>
            <consortium name="Pathogen Informatics"/>
        </authorList>
    </citation>
    <scope>NUCLEOTIDE SEQUENCE [LARGE SCALE GENOMIC DNA]</scope>
    <source>
        <strain evidence="2 3">NCTC11636</strain>
    </source>
</reference>
<dbReference type="PANTHER" id="PTHR11106:SF27">
    <property type="entry name" value="MACRO DOMAIN-CONTAINING PROTEIN"/>
    <property type="match status" value="1"/>
</dbReference>
<feature type="domain" description="Macro" evidence="1">
    <location>
        <begin position="81"/>
        <end position="271"/>
    </location>
</feature>
<dbReference type="GO" id="GO:0016787">
    <property type="term" value="F:hydrolase activity"/>
    <property type="evidence" value="ECO:0007669"/>
    <property type="project" value="UniProtKB-KW"/>
</dbReference>
<name>A0A3S4SME1_9ACTO</name>
<accession>A0A3S4SME1</accession>
<dbReference type="Pfam" id="PF01661">
    <property type="entry name" value="Macro"/>
    <property type="match status" value="1"/>
</dbReference>
<dbReference type="Gene3D" id="3.40.220.10">
    <property type="entry name" value="Leucine Aminopeptidase, subunit E, domain 1"/>
    <property type="match status" value="1"/>
</dbReference>
<dbReference type="NCBIfam" id="NF003163">
    <property type="entry name" value="PRK04143.1"/>
    <property type="match status" value="1"/>
</dbReference>
<dbReference type="SUPFAM" id="SSF52949">
    <property type="entry name" value="Macro domain-like"/>
    <property type="match status" value="1"/>
</dbReference>
<dbReference type="AlphaFoldDB" id="A0A3S4SME1"/>
<dbReference type="InterPro" id="IPR043472">
    <property type="entry name" value="Macro_dom-like"/>
</dbReference>
<gene>
    <name evidence="2" type="primary">ymdB</name>
    <name evidence="2" type="ORF">NCTC11636_01017</name>
</gene>
<proteinExistence type="predicted"/>
<organism evidence="2 3">
    <name type="scientific">Actinomyces howellii</name>
    <dbReference type="NCBI Taxonomy" id="52771"/>
    <lineage>
        <taxon>Bacteria</taxon>
        <taxon>Bacillati</taxon>
        <taxon>Actinomycetota</taxon>
        <taxon>Actinomycetes</taxon>
        <taxon>Actinomycetales</taxon>
        <taxon>Actinomycetaceae</taxon>
        <taxon>Actinomyces</taxon>
    </lineage>
</organism>
<keyword evidence="2" id="KW-0378">Hydrolase</keyword>
<dbReference type="PANTHER" id="PTHR11106">
    <property type="entry name" value="GANGLIOSIDE INDUCED DIFFERENTIATION ASSOCIATED PROTEIN 2-RELATED"/>
    <property type="match status" value="1"/>
</dbReference>
<evidence type="ECO:0000313" key="2">
    <source>
        <dbReference type="EMBL" id="VEG27409.1"/>
    </source>
</evidence>
<dbReference type="SMART" id="SM00506">
    <property type="entry name" value="A1pp"/>
    <property type="match status" value="1"/>
</dbReference>
<sequence length="285" mass="30666">MTPKTPMTPQRRHELLTFLVTQLSAERGRPAQVPVDAAPEQLWALVRALLNTRPPQPCAGQVLQAQDELLQGLIADRGVSSIGDAEPSPSHPGLHLWRGDVTTLAVDAIVNAANSQMLGCWSPGHHCIDNAIHTFAGLQLRAECARIMEAQGHEEPTGRAVLTGAYNLPSRHVIHTVGPIAAGRPTAEHREQLASCYRSCLDLAEAHHLGSVAPCCVSTGVFGFPQEEAAGIAVSTVRDWLAEHGRSIEVVFTVFSDRDEDLYRGLLGLGPRGRTPLSTMPNTSL</sequence>
<dbReference type="RefSeq" id="WP_232009883.1">
    <property type="nucleotide sequence ID" value="NZ_LR134350.1"/>
</dbReference>
<dbReference type="EMBL" id="LR134350">
    <property type="protein sequence ID" value="VEG27409.1"/>
    <property type="molecule type" value="Genomic_DNA"/>
</dbReference>
<dbReference type="Proteomes" id="UP000266895">
    <property type="component" value="Chromosome"/>
</dbReference>
<evidence type="ECO:0000259" key="1">
    <source>
        <dbReference type="PROSITE" id="PS51154"/>
    </source>
</evidence>
<protein>
    <submittedName>
        <fullName evidence="2">O-acetyl-ADP-ribose deacetylase</fullName>
        <ecNumber evidence="2">3.5.1.-</ecNumber>
    </submittedName>
</protein>
<dbReference type="EC" id="3.5.1.-" evidence="2"/>
<keyword evidence="3" id="KW-1185">Reference proteome</keyword>